<keyword evidence="2" id="KW-0597">Phosphoprotein</keyword>
<evidence type="ECO:0000256" key="7">
    <source>
        <dbReference type="ARBA" id="ARBA00044926"/>
    </source>
</evidence>
<dbReference type="CDD" id="cd02598">
    <property type="entry name" value="HAD_BPGM"/>
    <property type="match status" value="1"/>
</dbReference>
<dbReference type="GO" id="GO:0008801">
    <property type="term" value="F:beta-phosphoglucomutase activity"/>
    <property type="evidence" value="ECO:0007669"/>
    <property type="project" value="UniProtKB-EC"/>
</dbReference>
<feature type="binding site" evidence="11">
    <location>
        <position position="146"/>
    </location>
    <ligand>
        <name>substrate</name>
    </ligand>
</feature>
<sequence>MTSINAVIFDLDGVLADTVEFHYLSTKKVAEHLNVPFSRKMNQQFQGMNRGHMIEQLLKQTEQPYSKKDIEHLGNLKNKHYQSYIQTLTKEDVLPGMISFLDELKENHISTAIASSSSNAQTVLENLQIIDYFDSIVPAKEVKNMKPAPEIFLKAAQELNIDPSECAAIEDSEAGIKAIKETSMFSIGVGRDSAVMKADWHVVNTQEITWPKLKREVENR</sequence>
<keyword evidence="6" id="KW-0119">Carbohydrate metabolism</keyword>
<dbReference type="InterPro" id="IPR023214">
    <property type="entry name" value="HAD_sf"/>
</dbReference>
<dbReference type="SFLD" id="SFLDG01135">
    <property type="entry name" value="C1.5.6:_HAD__Beta-PGM__Phospha"/>
    <property type="match status" value="1"/>
</dbReference>
<name>A0A323TRL1_9BACI</name>
<feature type="active site" description="Proton donor/acceptor" evidence="10">
    <location>
        <position position="12"/>
    </location>
</feature>
<evidence type="ECO:0000313" key="15">
    <source>
        <dbReference type="Proteomes" id="UP000248214"/>
    </source>
</evidence>
<dbReference type="InterPro" id="IPR023198">
    <property type="entry name" value="PGP-like_dom2"/>
</dbReference>
<evidence type="ECO:0000256" key="11">
    <source>
        <dbReference type="PIRSR" id="PIRSR610972-2"/>
    </source>
</evidence>
<evidence type="ECO:0000256" key="1">
    <source>
        <dbReference type="ARBA" id="ARBA00006171"/>
    </source>
</evidence>
<dbReference type="NCBIfam" id="TIGR02009">
    <property type="entry name" value="PGMB-YQAB-SF"/>
    <property type="match status" value="1"/>
</dbReference>
<keyword evidence="15" id="KW-1185">Reference proteome</keyword>
<evidence type="ECO:0000256" key="8">
    <source>
        <dbReference type="ARBA" id="ARBA00044968"/>
    </source>
</evidence>
<feature type="binding site" evidence="12">
    <location>
        <position position="10"/>
    </location>
    <ligand>
        <name>Mg(2+)</name>
        <dbReference type="ChEBI" id="CHEBI:18420"/>
    </ligand>
</feature>
<feature type="binding site" evidence="12">
    <location>
        <position position="171"/>
    </location>
    <ligand>
        <name>Mg(2+)</name>
        <dbReference type="ChEBI" id="CHEBI:18420"/>
    </ligand>
</feature>
<dbReference type="InterPro" id="IPR010972">
    <property type="entry name" value="Beta-PGM"/>
</dbReference>
<comment type="catalytic activity">
    <reaction evidence="7">
        <text>beta-D-glucose 1-phosphate = beta-D-glucose 6-phosphate</text>
        <dbReference type="Rhea" id="RHEA:20113"/>
        <dbReference type="ChEBI" id="CHEBI:57684"/>
        <dbReference type="ChEBI" id="CHEBI:58247"/>
        <dbReference type="EC" id="5.4.2.6"/>
    </reaction>
</comment>
<comment type="cofactor">
    <cofactor evidence="12">
        <name>Mg(2+)</name>
        <dbReference type="ChEBI" id="CHEBI:18420"/>
    </cofactor>
    <text evidence="12">Binds 2 magnesium ions per subunit.</text>
</comment>
<feature type="binding site" evidence="12">
    <location>
        <position position="170"/>
    </location>
    <ligand>
        <name>Mg(2+)</name>
        <dbReference type="ChEBI" id="CHEBI:18420"/>
    </ligand>
</feature>
<evidence type="ECO:0000256" key="9">
    <source>
        <dbReference type="ARBA" id="ARBA00044991"/>
    </source>
</evidence>
<dbReference type="EMBL" id="PDOD01000001">
    <property type="protein sequence ID" value="PYZ95183.1"/>
    <property type="molecule type" value="Genomic_DNA"/>
</dbReference>
<evidence type="ECO:0000256" key="4">
    <source>
        <dbReference type="ARBA" id="ARBA00022842"/>
    </source>
</evidence>
<feature type="binding site" evidence="12">
    <location>
        <position position="12"/>
    </location>
    <ligand>
        <name>Mg(2+)</name>
        <dbReference type="ChEBI" id="CHEBI:18420"/>
    </ligand>
</feature>
<evidence type="ECO:0000256" key="12">
    <source>
        <dbReference type="PIRSR" id="PIRSR610972-3"/>
    </source>
</evidence>
<dbReference type="PANTHER" id="PTHR46193">
    <property type="entry name" value="6-PHOSPHOGLUCONATE PHOSPHATASE"/>
    <property type="match status" value="1"/>
</dbReference>
<dbReference type="EC" id="5.4.2.6" evidence="8"/>
<dbReference type="Proteomes" id="UP000248214">
    <property type="component" value="Unassembled WGS sequence"/>
</dbReference>
<keyword evidence="3 12" id="KW-0479">Metal-binding</keyword>
<evidence type="ECO:0000256" key="2">
    <source>
        <dbReference type="ARBA" id="ARBA00022553"/>
    </source>
</evidence>
<evidence type="ECO:0000256" key="10">
    <source>
        <dbReference type="PIRSR" id="PIRSR610972-1"/>
    </source>
</evidence>
<dbReference type="NCBIfam" id="TIGR01509">
    <property type="entry name" value="HAD-SF-IA-v3"/>
    <property type="match status" value="1"/>
</dbReference>
<proteinExistence type="inferred from homology"/>
<keyword evidence="5" id="KW-0413">Isomerase</keyword>
<dbReference type="InterPro" id="IPR010976">
    <property type="entry name" value="B-phosphoglucomutase_hydrolase"/>
</dbReference>
<feature type="binding site" evidence="11">
    <location>
        <begin position="10"/>
        <end position="12"/>
    </location>
    <ligand>
        <name>substrate</name>
    </ligand>
</feature>
<organism evidence="14 15">
    <name type="scientific">Salipaludibacillus keqinensis</name>
    <dbReference type="NCBI Taxonomy" id="2045207"/>
    <lineage>
        <taxon>Bacteria</taxon>
        <taxon>Bacillati</taxon>
        <taxon>Bacillota</taxon>
        <taxon>Bacilli</taxon>
        <taxon>Bacillales</taxon>
        <taxon>Bacillaceae</taxon>
    </lineage>
</organism>
<dbReference type="InterPro" id="IPR051600">
    <property type="entry name" value="Beta-PGM-like"/>
</dbReference>
<dbReference type="InterPro" id="IPR036412">
    <property type="entry name" value="HAD-like_sf"/>
</dbReference>
<reference evidence="14 15" key="1">
    <citation type="submission" date="2017-10" db="EMBL/GenBank/DDBJ databases">
        <title>Bacillus sp. nov., a halophilic bacterium isolated from a Keqin Lake.</title>
        <authorList>
            <person name="Wang H."/>
        </authorList>
    </citation>
    <scope>NUCLEOTIDE SEQUENCE [LARGE SCALE GENOMIC DNA]</scope>
    <source>
        <strain evidence="14 15">KQ-12</strain>
    </source>
</reference>
<dbReference type="InterPro" id="IPR006439">
    <property type="entry name" value="HAD-SF_hydro_IA"/>
</dbReference>
<dbReference type="Gene3D" id="3.40.50.1000">
    <property type="entry name" value="HAD superfamily/HAD-like"/>
    <property type="match status" value="1"/>
</dbReference>
<comment type="caution">
    <text evidence="14">The sequence shown here is derived from an EMBL/GenBank/DDBJ whole genome shotgun (WGS) entry which is preliminary data.</text>
</comment>
<dbReference type="PANTHER" id="PTHR46193:SF18">
    <property type="entry name" value="HEXITOL PHOSPHATASE B"/>
    <property type="match status" value="1"/>
</dbReference>
<dbReference type="AlphaFoldDB" id="A0A323TRL1"/>
<dbReference type="Pfam" id="PF13419">
    <property type="entry name" value="HAD_2"/>
    <property type="match status" value="1"/>
</dbReference>
<evidence type="ECO:0000256" key="6">
    <source>
        <dbReference type="ARBA" id="ARBA00023277"/>
    </source>
</evidence>
<protein>
    <recommendedName>
        <fullName evidence="9">Beta-phosphoglucomutase</fullName>
        <ecNumber evidence="8">5.4.2.6</ecNumber>
    </recommendedName>
</protein>
<dbReference type="OrthoDB" id="9797743at2"/>
<dbReference type="GO" id="GO:0000287">
    <property type="term" value="F:magnesium ion binding"/>
    <property type="evidence" value="ECO:0007669"/>
    <property type="project" value="InterPro"/>
</dbReference>
<dbReference type="SFLD" id="SFLDS00003">
    <property type="entry name" value="Haloacid_Dehalogenase"/>
    <property type="match status" value="1"/>
</dbReference>
<dbReference type="SFLD" id="SFLDG01129">
    <property type="entry name" value="C1.5:_HAD__Beta-PGM__Phosphata"/>
    <property type="match status" value="1"/>
</dbReference>
<evidence type="ECO:0000313" key="14">
    <source>
        <dbReference type="EMBL" id="PYZ95183.1"/>
    </source>
</evidence>
<evidence type="ECO:0000256" key="5">
    <source>
        <dbReference type="ARBA" id="ARBA00023235"/>
    </source>
</evidence>
<dbReference type="InterPro" id="IPR041492">
    <property type="entry name" value="HAD_2"/>
</dbReference>
<feature type="site" description="Important for catalytic activity and assists the phosphoryl transfer reaction to Asp8 by balancing charge and orienting the reacting groups" evidence="13">
    <location>
        <position position="146"/>
    </location>
</feature>
<dbReference type="RefSeq" id="WP_110608818.1">
    <property type="nucleotide sequence ID" value="NZ_PDOD01000001.1"/>
</dbReference>
<evidence type="ECO:0000256" key="3">
    <source>
        <dbReference type="ARBA" id="ARBA00022723"/>
    </source>
</evidence>
<keyword evidence="4 12" id="KW-0460">Magnesium</keyword>
<accession>A0A323TRL1</accession>
<dbReference type="SUPFAM" id="SSF56784">
    <property type="entry name" value="HAD-like"/>
    <property type="match status" value="1"/>
</dbReference>
<evidence type="ECO:0000256" key="13">
    <source>
        <dbReference type="PIRSR" id="PIRSR610972-4"/>
    </source>
</evidence>
<feature type="binding site" evidence="11">
    <location>
        <begin position="115"/>
        <end position="119"/>
    </location>
    <ligand>
        <name>substrate</name>
    </ligand>
</feature>
<feature type="active site" description="Proton donor/acceptor" evidence="10">
    <location>
        <position position="10"/>
    </location>
</feature>
<dbReference type="GO" id="GO:0005975">
    <property type="term" value="P:carbohydrate metabolic process"/>
    <property type="evidence" value="ECO:0007669"/>
    <property type="project" value="InterPro"/>
</dbReference>
<feature type="binding site" evidence="11">
    <location>
        <position position="77"/>
    </location>
    <ligand>
        <name>substrate</name>
    </ligand>
</feature>
<dbReference type="PRINTS" id="PR00413">
    <property type="entry name" value="HADHALOGNASE"/>
</dbReference>
<dbReference type="Gene3D" id="1.10.150.240">
    <property type="entry name" value="Putative phosphatase, domain 2"/>
    <property type="match status" value="1"/>
</dbReference>
<comment type="similarity">
    <text evidence="1">Belongs to the HAD-like hydrolase superfamily. CbbY/CbbZ/Gph/YieH family.</text>
</comment>
<gene>
    <name evidence="14" type="primary">pgmB</name>
    <name evidence="14" type="ORF">CR194_06615</name>
</gene>
<dbReference type="NCBIfam" id="TIGR01990">
    <property type="entry name" value="bPGM"/>
    <property type="match status" value="1"/>
</dbReference>
<feature type="site" description="Important for catalytic activity and assists the phosphoryl transfer reaction to Asp8 by balancing charge and orienting the reacting groups" evidence="13">
    <location>
        <position position="115"/>
    </location>
</feature>